<dbReference type="Gene3D" id="3.10.105.10">
    <property type="entry name" value="Dipeptide-binding Protein, Domain 3"/>
    <property type="match status" value="1"/>
</dbReference>
<dbReference type="Proteomes" id="UP000265419">
    <property type="component" value="Unassembled WGS sequence"/>
</dbReference>
<dbReference type="AlphaFoldDB" id="A0A399JGU1"/>
<accession>A0A399JGU1</accession>
<feature type="signal peptide" evidence="1">
    <location>
        <begin position="1"/>
        <end position="34"/>
    </location>
</feature>
<name>A0A399JGU1_9MICC</name>
<dbReference type="RefSeq" id="WP_119423498.1">
    <property type="nucleotide sequence ID" value="NZ_QQXK01000003.1"/>
</dbReference>
<dbReference type="PIRSF" id="PIRSF002741">
    <property type="entry name" value="MppA"/>
    <property type="match status" value="1"/>
</dbReference>
<organism evidence="3 4">
    <name type="scientific">Galactobacter valiniphilus</name>
    <dbReference type="NCBI Taxonomy" id="2676122"/>
    <lineage>
        <taxon>Bacteria</taxon>
        <taxon>Bacillati</taxon>
        <taxon>Actinomycetota</taxon>
        <taxon>Actinomycetes</taxon>
        <taxon>Micrococcales</taxon>
        <taxon>Micrococcaceae</taxon>
        <taxon>Galactobacter</taxon>
    </lineage>
</organism>
<dbReference type="SUPFAM" id="SSF53850">
    <property type="entry name" value="Periplasmic binding protein-like II"/>
    <property type="match status" value="1"/>
</dbReference>
<dbReference type="CDD" id="cd00995">
    <property type="entry name" value="PBP2_NikA_DppA_OppA_like"/>
    <property type="match status" value="1"/>
</dbReference>
<comment type="caution">
    <text evidence="3">The sequence shown here is derived from an EMBL/GenBank/DDBJ whole genome shotgun (WGS) entry which is preliminary data.</text>
</comment>
<keyword evidence="4" id="KW-1185">Reference proteome</keyword>
<keyword evidence="1" id="KW-0732">Signal</keyword>
<evidence type="ECO:0000259" key="2">
    <source>
        <dbReference type="Pfam" id="PF00496"/>
    </source>
</evidence>
<dbReference type="InterPro" id="IPR039424">
    <property type="entry name" value="SBP_5"/>
</dbReference>
<sequence>MNSPEILAQGTSRRTVLKLAGAMGLASAFAATLAACSSSDSGSAAGSASKTIEAGMSYPLSTGFDPMTSSGATPMAANLHVFEGLTELHPATRERYNALAAADPKKIDEKTYEVSIREGATFHNGNKVTAEDVAYSFERVLDPANAALFAQFIPFIDKVTAKDASTVTIKLKYATPLLADRLSVVKVVPKAVASADQKAFDAAPIGTGPYKLISATKDDKIVFERFDAYNGPMPAKASGMTWYLLSDAAARVSAVESGRVQVIEDVPYLDMDRLKATATVESVQSFGLMFLMFNCKAKPFDDVRVRQAFQYAVDRESIITKALLGNATPATSYVQKEHPNYHEASTVYSYDADKAASLLKEAGVTSLKVELLTTDTAWVKDVAPLIIETWNKLPGVEVTLRSLQSGALYADNVDKGTYQIVAAPGDPSVFGQDMDLLLSWFYRGAVWPQKRFFWSDTAEYKQVQTLLDTAAQATDTAKAQETWNQIVDIVAEQAPLYPLFHRKLPTAWKADQLTGFKPLPTTGLSFEGVGRA</sequence>
<dbReference type="Pfam" id="PF00496">
    <property type="entry name" value="SBP_bac_5"/>
    <property type="match status" value="1"/>
</dbReference>
<evidence type="ECO:0000256" key="1">
    <source>
        <dbReference type="SAM" id="SignalP"/>
    </source>
</evidence>
<dbReference type="InterPro" id="IPR006311">
    <property type="entry name" value="TAT_signal"/>
</dbReference>
<dbReference type="PROSITE" id="PS51318">
    <property type="entry name" value="TAT"/>
    <property type="match status" value="1"/>
</dbReference>
<dbReference type="EMBL" id="QQXK01000003">
    <property type="protein sequence ID" value="RII43429.1"/>
    <property type="molecule type" value="Genomic_DNA"/>
</dbReference>
<feature type="chain" id="PRO_5038567114" evidence="1">
    <location>
        <begin position="35"/>
        <end position="532"/>
    </location>
</feature>
<feature type="domain" description="Solute-binding protein family 5" evidence="2">
    <location>
        <begin position="98"/>
        <end position="440"/>
    </location>
</feature>
<evidence type="ECO:0000313" key="3">
    <source>
        <dbReference type="EMBL" id="RII43429.1"/>
    </source>
</evidence>
<dbReference type="GO" id="GO:1904680">
    <property type="term" value="F:peptide transmembrane transporter activity"/>
    <property type="evidence" value="ECO:0007669"/>
    <property type="project" value="TreeGrafter"/>
</dbReference>
<dbReference type="GO" id="GO:0043190">
    <property type="term" value="C:ATP-binding cassette (ABC) transporter complex"/>
    <property type="evidence" value="ECO:0007669"/>
    <property type="project" value="InterPro"/>
</dbReference>
<reference evidence="3 4" key="1">
    <citation type="submission" date="2018-07" db="EMBL/GenBank/DDBJ databases">
        <title>Arthrobacter sp. nov., isolated from raw cow's milk with high bacterial count.</title>
        <authorList>
            <person name="Hahne J."/>
            <person name="Isele D."/>
            <person name="Lipski A."/>
        </authorList>
    </citation>
    <scope>NUCLEOTIDE SEQUENCE [LARGE SCALE GENOMIC DNA]</scope>
    <source>
        <strain evidence="3 4">JZ R-35</strain>
    </source>
</reference>
<dbReference type="GO" id="GO:0015833">
    <property type="term" value="P:peptide transport"/>
    <property type="evidence" value="ECO:0007669"/>
    <property type="project" value="TreeGrafter"/>
</dbReference>
<evidence type="ECO:0000313" key="4">
    <source>
        <dbReference type="Proteomes" id="UP000265419"/>
    </source>
</evidence>
<dbReference type="PANTHER" id="PTHR30290">
    <property type="entry name" value="PERIPLASMIC BINDING COMPONENT OF ABC TRANSPORTER"/>
    <property type="match status" value="1"/>
</dbReference>
<protein>
    <submittedName>
        <fullName evidence="3">ABC transporter substrate-binding protein</fullName>
    </submittedName>
</protein>
<dbReference type="InterPro" id="IPR000914">
    <property type="entry name" value="SBP_5_dom"/>
</dbReference>
<gene>
    <name evidence="3" type="ORF">DWB68_02150</name>
</gene>
<dbReference type="InterPro" id="IPR030678">
    <property type="entry name" value="Peptide/Ni-bd"/>
</dbReference>
<dbReference type="Gene3D" id="3.40.190.10">
    <property type="entry name" value="Periplasmic binding protein-like II"/>
    <property type="match status" value="1"/>
</dbReference>
<proteinExistence type="predicted"/>
<dbReference type="Gene3D" id="3.90.76.10">
    <property type="entry name" value="Dipeptide-binding Protein, Domain 1"/>
    <property type="match status" value="1"/>
</dbReference>
<dbReference type="GO" id="GO:0042597">
    <property type="term" value="C:periplasmic space"/>
    <property type="evidence" value="ECO:0007669"/>
    <property type="project" value="UniProtKB-ARBA"/>
</dbReference>